<keyword evidence="5" id="KW-0812">Transmembrane</keyword>
<keyword evidence="7" id="KW-0998">Cell outer membrane</keyword>
<dbReference type="GO" id="GO:0009279">
    <property type="term" value="C:cell outer membrane"/>
    <property type="evidence" value="ECO:0007669"/>
    <property type="project" value="UniProtKB-SubCell"/>
</dbReference>
<evidence type="ECO:0000256" key="6">
    <source>
        <dbReference type="ARBA" id="ARBA00023136"/>
    </source>
</evidence>
<proteinExistence type="inferred from homology"/>
<dbReference type="GO" id="GO:0015562">
    <property type="term" value="F:efflux transmembrane transporter activity"/>
    <property type="evidence" value="ECO:0007669"/>
    <property type="project" value="InterPro"/>
</dbReference>
<organism evidence="8 9">
    <name type="scientific">Parapedobacter indicus</name>
    <dbReference type="NCBI Taxonomy" id="1477437"/>
    <lineage>
        <taxon>Bacteria</taxon>
        <taxon>Pseudomonadati</taxon>
        <taxon>Bacteroidota</taxon>
        <taxon>Sphingobacteriia</taxon>
        <taxon>Sphingobacteriales</taxon>
        <taxon>Sphingobacteriaceae</taxon>
        <taxon>Parapedobacter</taxon>
    </lineage>
</organism>
<dbReference type="InterPro" id="IPR003423">
    <property type="entry name" value="OMP_efflux"/>
</dbReference>
<dbReference type="PANTHER" id="PTHR30026:SF20">
    <property type="entry name" value="OUTER MEMBRANE PROTEIN TOLC"/>
    <property type="match status" value="1"/>
</dbReference>
<evidence type="ECO:0000256" key="5">
    <source>
        <dbReference type="ARBA" id="ARBA00022692"/>
    </source>
</evidence>
<accession>A0A1I3D5Z2</accession>
<gene>
    <name evidence="8" type="ORF">SAMN05444682_101325</name>
</gene>
<dbReference type="SUPFAM" id="SSF56954">
    <property type="entry name" value="Outer membrane efflux proteins (OEP)"/>
    <property type="match status" value="1"/>
</dbReference>
<evidence type="ECO:0000313" key="9">
    <source>
        <dbReference type="Proteomes" id="UP000198670"/>
    </source>
</evidence>
<evidence type="ECO:0000256" key="4">
    <source>
        <dbReference type="ARBA" id="ARBA00022452"/>
    </source>
</evidence>
<dbReference type="STRING" id="1477437.SAMN05444682_101325"/>
<evidence type="ECO:0000256" key="7">
    <source>
        <dbReference type="ARBA" id="ARBA00023237"/>
    </source>
</evidence>
<dbReference type="InterPro" id="IPR051906">
    <property type="entry name" value="TolC-like"/>
</dbReference>
<evidence type="ECO:0000256" key="2">
    <source>
        <dbReference type="ARBA" id="ARBA00007613"/>
    </source>
</evidence>
<comment type="similarity">
    <text evidence="2">Belongs to the outer membrane factor (OMF) (TC 1.B.17) family.</text>
</comment>
<comment type="subcellular location">
    <subcellularLocation>
        <location evidence="1">Cell outer membrane</location>
    </subcellularLocation>
</comment>
<keyword evidence="9" id="KW-1185">Reference proteome</keyword>
<evidence type="ECO:0000256" key="3">
    <source>
        <dbReference type="ARBA" id="ARBA00022448"/>
    </source>
</evidence>
<dbReference type="Pfam" id="PF02321">
    <property type="entry name" value="OEP"/>
    <property type="match status" value="1"/>
</dbReference>
<name>A0A1I3D5Z2_9SPHI</name>
<dbReference type="Gene3D" id="1.20.1600.10">
    <property type="entry name" value="Outer membrane efflux proteins (OEP)"/>
    <property type="match status" value="1"/>
</dbReference>
<keyword evidence="4" id="KW-1134">Transmembrane beta strand</keyword>
<dbReference type="GO" id="GO:1990281">
    <property type="term" value="C:efflux pump complex"/>
    <property type="evidence" value="ECO:0007669"/>
    <property type="project" value="TreeGrafter"/>
</dbReference>
<keyword evidence="3" id="KW-0813">Transport</keyword>
<keyword evidence="6" id="KW-0472">Membrane</keyword>
<protein>
    <submittedName>
        <fullName evidence="8">Outer membrane protein TolC</fullName>
    </submittedName>
</protein>
<dbReference type="GO" id="GO:0015288">
    <property type="term" value="F:porin activity"/>
    <property type="evidence" value="ECO:0007669"/>
    <property type="project" value="TreeGrafter"/>
</dbReference>
<sequence>MYPVLCWMFPVWMLVPLAGVGQEAPTLAQLAERAIEKSHSLANAELDIQSERETRRGIRETYLPHVEANGKFAHVNANVLVDLPTTTLPLLNIPLFDGSERFQSRGNLWTSDITASAVLFTGTKAPKLGKALDQKIRAQEIMLEKRRQEIMDQVSTAYDQLALLRQVQNVLEESQKRLDIEKKTAEKAFGYGLITSYELNKLDVAEATFAAKKQEYEGKRGLLLQQLHQLTDVPVDSLALIEHTLQPYSLAATSEGIANRPEVAALDAAIEANRYKLQAERAHWIPQVQALARVGYYGLTNGSLKTPYTLPVSGQPVQLGIDRLQAFPSYMVGVGFRWNLFDGMQGKRAVNKAKIEVTKAENERQEAEELLNLNLVKAQTEYELANKQLTTGQTRLNTAKNALNIAQKESRVGLIKPAERITAETDYQAAALDYYQTVFNQRRAAYRLLMATGNLTLEKLN</sequence>
<reference evidence="8 9" key="1">
    <citation type="submission" date="2016-10" db="EMBL/GenBank/DDBJ databases">
        <authorList>
            <person name="de Groot N.N."/>
        </authorList>
    </citation>
    <scope>NUCLEOTIDE SEQUENCE [LARGE SCALE GENOMIC DNA]</scope>
    <source>
        <strain evidence="8 9">RK1</strain>
    </source>
</reference>
<evidence type="ECO:0000256" key="1">
    <source>
        <dbReference type="ARBA" id="ARBA00004442"/>
    </source>
</evidence>
<evidence type="ECO:0000313" key="8">
    <source>
        <dbReference type="EMBL" id="SFH81979.1"/>
    </source>
</evidence>
<dbReference type="AlphaFoldDB" id="A0A1I3D5Z2"/>
<dbReference type="Proteomes" id="UP000198670">
    <property type="component" value="Unassembled WGS sequence"/>
</dbReference>
<dbReference type="EMBL" id="FOQO01000001">
    <property type="protein sequence ID" value="SFH81979.1"/>
    <property type="molecule type" value="Genomic_DNA"/>
</dbReference>
<dbReference type="PANTHER" id="PTHR30026">
    <property type="entry name" value="OUTER MEMBRANE PROTEIN TOLC"/>
    <property type="match status" value="1"/>
</dbReference>